<proteinExistence type="predicted"/>
<keyword evidence="2" id="KW-1185">Reference proteome</keyword>
<accession>A0A225UJM5</accession>
<gene>
    <name evidence="1" type="ORF">PHMEG_00037587</name>
</gene>
<protein>
    <submittedName>
        <fullName evidence="1">Uncharacterized protein</fullName>
    </submittedName>
</protein>
<evidence type="ECO:0000313" key="1">
    <source>
        <dbReference type="EMBL" id="OWY93131.1"/>
    </source>
</evidence>
<dbReference type="EMBL" id="NBNE01016658">
    <property type="protein sequence ID" value="OWY93131.1"/>
    <property type="molecule type" value="Genomic_DNA"/>
</dbReference>
<name>A0A225UJM5_9STRA</name>
<comment type="caution">
    <text evidence="1">The sequence shown here is derived from an EMBL/GenBank/DDBJ whole genome shotgun (WGS) entry which is preliminary data.</text>
</comment>
<reference evidence="2" key="1">
    <citation type="submission" date="2017-03" db="EMBL/GenBank/DDBJ databases">
        <title>Phytopthora megakarya and P. palmivora, two closely related causual agents of cacao black pod achieved similar genome size and gene model numbers by different mechanisms.</title>
        <authorList>
            <person name="Ali S."/>
            <person name="Shao J."/>
            <person name="Larry D.J."/>
            <person name="Kronmiller B."/>
            <person name="Shen D."/>
            <person name="Strem M.D."/>
            <person name="Melnick R.L."/>
            <person name="Guiltinan M.J."/>
            <person name="Tyler B.M."/>
            <person name="Meinhardt L.W."/>
            <person name="Bailey B.A."/>
        </authorList>
    </citation>
    <scope>NUCLEOTIDE SEQUENCE [LARGE SCALE GENOMIC DNA]</scope>
    <source>
        <strain evidence="2">zdho120</strain>
    </source>
</reference>
<organism evidence="1 2">
    <name type="scientific">Phytophthora megakarya</name>
    <dbReference type="NCBI Taxonomy" id="4795"/>
    <lineage>
        <taxon>Eukaryota</taxon>
        <taxon>Sar</taxon>
        <taxon>Stramenopiles</taxon>
        <taxon>Oomycota</taxon>
        <taxon>Peronosporomycetes</taxon>
        <taxon>Peronosporales</taxon>
        <taxon>Peronosporaceae</taxon>
        <taxon>Phytophthora</taxon>
    </lineage>
</organism>
<dbReference type="AlphaFoldDB" id="A0A225UJM5"/>
<evidence type="ECO:0000313" key="2">
    <source>
        <dbReference type="Proteomes" id="UP000198211"/>
    </source>
</evidence>
<dbReference type="Proteomes" id="UP000198211">
    <property type="component" value="Unassembled WGS sequence"/>
</dbReference>
<dbReference type="OrthoDB" id="145489at2759"/>
<sequence length="40" mass="4618">MAVGPFEYPVLNSLLDKGTEIWAQKSRKTQHQKVKMLNQC</sequence>